<dbReference type="RefSeq" id="XP_020916783.1">
    <property type="nucleotide sequence ID" value="XM_021061124.2"/>
</dbReference>
<dbReference type="KEGG" id="epa:110254162"/>
<dbReference type="OrthoDB" id="5989807at2759"/>
<feature type="compositionally biased region" description="Polar residues" evidence="1">
    <location>
        <begin position="52"/>
        <end position="69"/>
    </location>
</feature>
<dbReference type="RefSeq" id="XP_020916785.1">
    <property type="nucleotide sequence ID" value="XM_021061126.2"/>
</dbReference>
<feature type="compositionally biased region" description="Polar residues" evidence="1">
    <location>
        <begin position="1"/>
        <end position="25"/>
    </location>
</feature>
<dbReference type="EnsemblMetazoa" id="XM_021061126.2">
    <property type="protein sequence ID" value="XP_020916785.1"/>
    <property type="gene ID" value="LOC110254162"/>
</dbReference>
<dbReference type="GeneID" id="110254162"/>
<feature type="compositionally biased region" description="Acidic residues" evidence="1">
    <location>
        <begin position="119"/>
        <end position="130"/>
    </location>
</feature>
<name>A0A913Y9B4_EXADI</name>
<evidence type="ECO:0000313" key="2">
    <source>
        <dbReference type="EnsemblMetazoa" id="XP_020916785.1"/>
    </source>
</evidence>
<dbReference type="EnsemblMetazoa" id="XM_021061125.2">
    <property type="protein sequence ID" value="XP_020916784.1"/>
    <property type="gene ID" value="LOC110254162"/>
</dbReference>
<evidence type="ECO:0000256" key="1">
    <source>
        <dbReference type="SAM" id="MobiDB-lite"/>
    </source>
</evidence>
<dbReference type="RefSeq" id="XP_020916784.1">
    <property type="nucleotide sequence ID" value="XM_021061125.2"/>
</dbReference>
<feature type="compositionally biased region" description="Basic and acidic residues" evidence="1">
    <location>
        <begin position="97"/>
        <end position="112"/>
    </location>
</feature>
<protein>
    <submittedName>
        <fullName evidence="2">Uncharacterized protein</fullName>
    </submittedName>
</protein>
<feature type="region of interest" description="Disordered" evidence="1">
    <location>
        <begin position="1"/>
        <end position="153"/>
    </location>
</feature>
<dbReference type="Proteomes" id="UP000887567">
    <property type="component" value="Unplaced"/>
</dbReference>
<feature type="compositionally biased region" description="Basic and acidic residues" evidence="1">
    <location>
        <begin position="131"/>
        <end position="153"/>
    </location>
</feature>
<reference evidence="2" key="1">
    <citation type="submission" date="2022-11" db="UniProtKB">
        <authorList>
            <consortium name="EnsemblMetazoa"/>
        </authorList>
    </citation>
    <scope>IDENTIFICATION</scope>
</reference>
<organism evidence="2 3">
    <name type="scientific">Exaiptasia diaphana</name>
    <name type="common">Tropical sea anemone</name>
    <name type="synonym">Aiptasia pulchella</name>
    <dbReference type="NCBI Taxonomy" id="2652724"/>
    <lineage>
        <taxon>Eukaryota</taxon>
        <taxon>Metazoa</taxon>
        <taxon>Cnidaria</taxon>
        <taxon>Anthozoa</taxon>
        <taxon>Hexacorallia</taxon>
        <taxon>Actiniaria</taxon>
        <taxon>Aiptasiidae</taxon>
        <taxon>Exaiptasia</taxon>
    </lineage>
</organism>
<keyword evidence="3" id="KW-1185">Reference proteome</keyword>
<sequence>MLSNNKHIANMSATKRSHTNTSEDNTSTDEDAKVSSSPTRKPRGKKIKERTSPVTTDTEQQNDNKTGSKTQKEPFKDKQLEEKCPAYETTTTSTDKVNLEMNHKEIIERESQNSHNVNDDSDEKDDDDKKDDEKVKSAQIKEDTENEEKKEAKRLEEVRQTYEKDVEILNNEIKEINKYWSEVESKDISLKRQETRKNPFSYDFLGDEVDRDEAEALEALSLYWLNNIARKAAKPKNTAIREEDKPFYNKYCNGTKELCVETAMRLMSLPHVVTVTLKSIPKIEVIVSDVALALQDSPELRSDDFEVTEAMGMHLF</sequence>
<dbReference type="EnsemblMetazoa" id="XM_021061124.2">
    <property type="protein sequence ID" value="XP_020916783.1"/>
    <property type="gene ID" value="LOC110254162"/>
</dbReference>
<evidence type="ECO:0000313" key="3">
    <source>
        <dbReference type="Proteomes" id="UP000887567"/>
    </source>
</evidence>
<feature type="compositionally biased region" description="Basic and acidic residues" evidence="1">
    <location>
        <begin position="70"/>
        <end position="85"/>
    </location>
</feature>
<proteinExistence type="predicted"/>
<accession>A0A913Y9B4</accession>
<dbReference type="AlphaFoldDB" id="A0A913Y9B4"/>